<reference evidence="1 2" key="1">
    <citation type="submission" date="2016-11" db="EMBL/GenBank/DDBJ databases">
        <authorList>
            <person name="Jaros S."/>
            <person name="Januszkiewicz K."/>
            <person name="Wedrychowicz H."/>
        </authorList>
    </citation>
    <scope>NUCLEOTIDE SEQUENCE [LARGE SCALE GENOMIC DNA]</scope>
    <source>
        <strain evidence="1 2">DSM 3090</strain>
    </source>
</reference>
<keyword evidence="2" id="KW-1185">Reference proteome</keyword>
<organism evidence="1 2">
    <name type="scientific">Hathewaya proteolytica DSM 3090</name>
    <dbReference type="NCBI Taxonomy" id="1121331"/>
    <lineage>
        <taxon>Bacteria</taxon>
        <taxon>Bacillati</taxon>
        <taxon>Bacillota</taxon>
        <taxon>Clostridia</taxon>
        <taxon>Eubacteriales</taxon>
        <taxon>Clostridiaceae</taxon>
        <taxon>Hathewaya</taxon>
    </lineage>
</organism>
<evidence type="ECO:0008006" key="3">
    <source>
        <dbReference type="Google" id="ProtNLM"/>
    </source>
</evidence>
<dbReference type="OrthoDB" id="1922276at2"/>
<dbReference type="RefSeq" id="WP_072902172.1">
    <property type="nucleotide sequence ID" value="NZ_FRAD01000005.1"/>
</dbReference>
<proteinExistence type="predicted"/>
<dbReference type="EMBL" id="FRAD01000005">
    <property type="protein sequence ID" value="SHJ65477.1"/>
    <property type="molecule type" value="Genomic_DNA"/>
</dbReference>
<evidence type="ECO:0000313" key="2">
    <source>
        <dbReference type="Proteomes" id="UP000183952"/>
    </source>
</evidence>
<name>A0A1M6L2R4_9CLOT</name>
<dbReference type="Proteomes" id="UP000183952">
    <property type="component" value="Unassembled WGS sequence"/>
</dbReference>
<gene>
    <name evidence="1" type="ORF">SAMN02745248_00600</name>
</gene>
<evidence type="ECO:0000313" key="1">
    <source>
        <dbReference type="EMBL" id="SHJ65477.1"/>
    </source>
</evidence>
<protein>
    <recommendedName>
        <fullName evidence="3">DUF5659 domain-containing protein</fullName>
    </recommendedName>
</protein>
<sequence>MINNEKFTVIEHKYLAEALAYLNFKYYKFTDEGKTYYSFKKNDEIIAAIATLRNLRKKFNQ</sequence>
<dbReference type="STRING" id="1121331.SAMN02745248_00600"/>
<dbReference type="AlphaFoldDB" id="A0A1M6L2R4"/>
<accession>A0A1M6L2R4</accession>